<dbReference type="Pfam" id="PF00072">
    <property type="entry name" value="Response_reg"/>
    <property type="match status" value="1"/>
</dbReference>
<feature type="transmembrane region" description="Helical" evidence="18">
    <location>
        <begin position="498"/>
        <end position="517"/>
    </location>
</feature>
<dbReference type="InterPro" id="IPR036097">
    <property type="entry name" value="HisK_dim/P_sf"/>
</dbReference>
<feature type="signal peptide" evidence="19">
    <location>
        <begin position="1"/>
        <end position="24"/>
    </location>
</feature>
<dbReference type="Gene3D" id="3.40.190.10">
    <property type="entry name" value="Periplasmic binding protein-like II"/>
    <property type="match status" value="4"/>
</dbReference>
<evidence type="ECO:0000256" key="17">
    <source>
        <dbReference type="SAM" id="Coils"/>
    </source>
</evidence>
<evidence type="ECO:0000313" key="24">
    <source>
        <dbReference type="Proteomes" id="UP000184404"/>
    </source>
</evidence>
<evidence type="ECO:0000259" key="22">
    <source>
        <dbReference type="PROSITE" id="PS50894"/>
    </source>
</evidence>
<gene>
    <name evidence="23" type="ORF">SAMN02745190_01122</name>
</gene>
<comment type="catalytic activity">
    <reaction evidence="1">
        <text>ATP + protein L-histidine = ADP + protein N-phospho-L-histidine.</text>
        <dbReference type="EC" id="2.7.13.3"/>
    </reaction>
</comment>
<keyword evidence="11 18" id="KW-1133">Transmembrane helix</keyword>
<evidence type="ECO:0000259" key="20">
    <source>
        <dbReference type="PROSITE" id="PS50109"/>
    </source>
</evidence>
<feature type="coiled-coil region" evidence="17">
    <location>
        <begin position="1012"/>
        <end position="1070"/>
    </location>
</feature>
<dbReference type="SUPFAM" id="SSF55874">
    <property type="entry name" value="ATPase domain of HSP90 chaperone/DNA topoisomerase II/histidine kinase"/>
    <property type="match status" value="1"/>
</dbReference>
<evidence type="ECO:0000256" key="19">
    <source>
        <dbReference type="SAM" id="SignalP"/>
    </source>
</evidence>
<evidence type="ECO:0000256" key="3">
    <source>
        <dbReference type="ARBA" id="ARBA00006402"/>
    </source>
</evidence>
<dbReference type="InterPro" id="IPR003594">
    <property type="entry name" value="HATPase_dom"/>
</dbReference>
<evidence type="ECO:0000256" key="9">
    <source>
        <dbReference type="ARBA" id="ARBA00022777"/>
    </source>
</evidence>
<evidence type="ECO:0000259" key="21">
    <source>
        <dbReference type="PROSITE" id="PS50110"/>
    </source>
</evidence>
<keyword evidence="24" id="KW-1185">Reference proteome</keyword>
<dbReference type="Pfam" id="PF01627">
    <property type="entry name" value="Hpt"/>
    <property type="match status" value="1"/>
</dbReference>
<feature type="domain" description="Response regulatory" evidence="21">
    <location>
        <begin position="832"/>
        <end position="950"/>
    </location>
</feature>
<dbReference type="InterPro" id="IPR004358">
    <property type="entry name" value="Sig_transdc_His_kin-like_C"/>
</dbReference>
<dbReference type="FunFam" id="3.30.565.10:FF:000010">
    <property type="entry name" value="Sensor histidine kinase RcsC"/>
    <property type="match status" value="1"/>
</dbReference>
<dbReference type="OrthoDB" id="9805486at2"/>
<comment type="subcellular location">
    <subcellularLocation>
        <location evidence="2">Cell membrane</location>
        <topology evidence="2">Multi-pass membrane protein</topology>
    </subcellularLocation>
</comment>
<dbReference type="RefSeq" id="WP_072935206.1">
    <property type="nucleotide sequence ID" value="NZ_FQUG01000004.1"/>
</dbReference>
<feature type="domain" description="Histidine kinase" evidence="20">
    <location>
        <begin position="578"/>
        <end position="799"/>
    </location>
</feature>
<dbReference type="CDD" id="cd16922">
    <property type="entry name" value="HATPase_EvgS-ArcB-TorS-like"/>
    <property type="match status" value="1"/>
</dbReference>
<feature type="domain" description="HPt" evidence="22">
    <location>
        <begin position="1000"/>
        <end position="1096"/>
    </location>
</feature>
<keyword evidence="17" id="KW-0175">Coiled coil</keyword>
<reference evidence="23 24" key="1">
    <citation type="submission" date="2016-11" db="EMBL/GenBank/DDBJ databases">
        <authorList>
            <person name="Jaros S."/>
            <person name="Januszkiewicz K."/>
            <person name="Wedrychowicz H."/>
        </authorList>
    </citation>
    <scope>NUCLEOTIDE SEQUENCE [LARGE SCALE GENOMIC DNA]</scope>
    <source>
        <strain evidence="23 24">DSM 10502</strain>
    </source>
</reference>
<evidence type="ECO:0000256" key="16">
    <source>
        <dbReference type="PROSITE-ProRule" id="PRU00169"/>
    </source>
</evidence>
<dbReference type="InterPro" id="IPR003661">
    <property type="entry name" value="HisK_dim/P_dom"/>
</dbReference>
<dbReference type="SUPFAM" id="SSF52172">
    <property type="entry name" value="CheY-like"/>
    <property type="match status" value="1"/>
</dbReference>
<dbReference type="SMART" id="SM00073">
    <property type="entry name" value="HPT"/>
    <property type="match status" value="1"/>
</dbReference>
<evidence type="ECO:0000256" key="11">
    <source>
        <dbReference type="ARBA" id="ARBA00022989"/>
    </source>
</evidence>
<dbReference type="PRINTS" id="PR00344">
    <property type="entry name" value="BCTRLSENSOR"/>
</dbReference>
<dbReference type="Gene3D" id="3.40.50.2300">
    <property type="match status" value="1"/>
</dbReference>
<dbReference type="InterPro" id="IPR001638">
    <property type="entry name" value="Solute-binding_3/MltF_N"/>
</dbReference>
<dbReference type="Gene3D" id="3.30.565.10">
    <property type="entry name" value="Histidine kinase-like ATPase, C-terminal domain"/>
    <property type="match status" value="1"/>
</dbReference>
<dbReference type="PROSITE" id="PS50109">
    <property type="entry name" value="HIS_KIN"/>
    <property type="match status" value="1"/>
</dbReference>
<dbReference type="GO" id="GO:0000155">
    <property type="term" value="F:phosphorelay sensor kinase activity"/>
    <property type="evidence" value="ECO:0007669"/>
    <property type="project" value="InterPro"/>
</dbReference>
<feature type="coiled-coil region" evidence="17">
    <location>
        <begin position="513"/>
        <end position="561"/>
    </location>
</feature>
<dbReference type="SUPFAM" id="SSF47226">
    <property type="entry name" value="Histidine-containing phosphotransfer domain, HPT domain"/>
    <property type="match status" value="1"/>
</dbReference>
<feature type="modified residue" description="Phosphohistidine" evidence="15">
    <location>
        <position position="1039"/>
    </location>
</feature>
<dbReference type="PANTHER" id="PTHR45339:SF1">
    <property type="entry name" value="HYBRID SIGNAL TRANSDUCTION HISTIDINE KINASE J"/>
    <property type="match status" value="1"/>
</dbReference>
<evidence type="ECO:0000256" key="14">
    <source>
        <dbReference type="ARBA" id="ARBA00074306"/>
    </source>
</evidence>
<dbReference type="InterPro" id="IPR036890">
    <property type="entry name" value="HATPase_C_sf"/>
</dbReference>
<dbReference type="PROSITE" id="PS50110">
    <property type="entry name" value="RESPONSE_REGULATORY"/>
    <property type="match status" value="1"/>
</dbReference>
<keyword evidence="13 18" id="KW-0472">Membrane</keyword>
<evidence type="ECO:0000256" key="15">
    <source>
        <dbReference type="PROSITE-ProRule" id="PRU00110"/>
    </source>
</evidence>
<dbReference type="SMART" id="SM00388">
    <property type="entry name" value="HisKA"/>
    <property type="match status" value="1"/>
</dbReference>
<dbReference type="SMART" id="SM00448">
    <property type="entry name" value="REC"/>
    <property type="match status" value="1"/>
</dbReference>
<evidence type="ECO:0000256" key="8">
    <source>
        <dbReference type="ARBA" id="ARBA00022741"/>
    </source>
</evidence>
<keyword evidence="10" id="KW-0067">ATP-binding</keyword>
<evidence type="ECO:0000256" key="13">
    <source>
        <dbReference type="ARBA" id="ARBA00023136"/>
    </source>
</evidence>
<feature type="modified residue" description="4-aspartylphosphate" evidence="16">
    <location>
        <position position="881"/>
    </location>
</feature>
<evidence type="ECO:0000256" key="4">
    <source>
        <dbReference type="ARBA" id="ARBA00012438"/>
    </source>
</evidence>
<accession>A0A1M4W7K3</accession>
<evidence type="ECO:0000313" key="23">
    <source>
        <dbReference type="EMBL" id="SHE76952.1"/>
    </source>
</evidence>
<dbReference type="AlphaFoldDB" id="A0A1M4W7K3"/>
<dbReference type="CDD" id="cd17546">
    <property type="entry name" value="REC_hyHK_CKI1_RcsC-like"/>
    <property type="match status" value="1"/>
</dbReference>
<evidence type="ECO:0000256" key="6">
    <source>
        <dbReference type="ARBA" id="ARBA00022553"/>
    </source>
</evidence>
<keyword evidence="19" id="KW-0732">Signal</keyword>
<keyword evidence="9 23" id="KW-0808">Transferase</keyword>
<dbReference type="GO" id="GO:0005886">
    <property type="term" value="C:plasma membrane"/>
    <property type="evidence" value="ECO:0007669"/>
    <property type="project" value="UniProtKB-SubCell"/>
</dbReference>
<evidence type="ECO:0000256" key="18">
    <source>
        <dbReference type="SAM" id="Phobius"/>
    </source>
</evidence>
<sequence length="1171" mass="131950">MRKILFILSTVLLILLTAAQPISAEKNSSRIRVGYYENGAFQTGANPGDIRRGYAYEYYRKISEYTGWRYEYVYGTFTDLYKMLLDGQIDLLAGLAKTDKRIGLIGYPDFPMGNETYNLIKHNGDERITSAYETLNEKRIGVLDSAIVQVLKKFLNDHNINANLVVFNDYSSMLTAFEKNNVDAMVAESDGSRERHDTELLYAFGTSDYYLCVSHSRPDLLEDLNKAQVQLMVEEPHFINSLKIKYDVVNRNLSEKEKNWLAEHDTLRIGYLNNYLPYSDTTGKGKVTGLIKDLIPQILGQLEISGLKVTYSGYDSYDDMLMDLGDDYIDVAFPVGGGLFFTEERGIFQSNPVLPINPNLVFADENASQNPKSFSANKNNLMQYYFIKTNYPDAEIYFYSSIDECLKAVVDGTVDCTTVNGIRVNDLLKNRQFRGLSIKPLSALDSRCFGVTIGNEGLLKLLNRGVNVIGRDQIEPLAYKYLEGLYKRSMYDMLMDNMWLAGLALAAISLLIIAFFARESRNAKQRIKEKEEAGKILEAKNRELDENKQALIASNKKLAEAAQKEQAANVAKSQFLSNMSHEIRTPINAIMGMNEMICREAGAPNIREYAENIRTASSSLLGIINDILDFSKIEAGKIEIIPVEYEISSLLNDLVNMVKTRADKKGLALHVKASSELPTLLYGDEIRLKQVITNILTNAVKYTEEGSVTLSISSEKTDDKTIRLKVSVEDTGIGIKPEDLKKLYNPFERIEEKRNRTIEGTGLGMNITKRLLELMDSHLEVESVYGKGSKFSFTVTQPVIDWTPIGDFENAFRRAVARQKVYKERFTAPNAKVLVVDDTAMNITVIKGLLKTTQVQLSDANSGREALALTDATQFDIIFLDHRMPDMDGVETLEAIRAQTNGKNKETPVICLTANAISGAREWYLARGFNDYITKPVDSDHLEAMLIKYLPEELVSLSEDNEAAENNVKNKNYTGNETLEQIRYSDIPLDIDAGIQHCGSAEDYMSVLRIFLESAEEKADEIQQLFEAQDWKNYTTKVHALKSSARIIGAAELSEQAMHLEDAGNRLQIEEITQKTPALLELYRSCSKLLPMLETADNNDADLPEIDRESLTEAYEAIKELASSFDYNSIKMILAELEKTRVPAELAERHNRLVNAAKKPDWDALKKIFEE</sequence>
<keyword evidence="9 23" id="KW-0418">Kinase</keyword>
<dbReference type="EC" id="2.7.13.3" evidence="4"/>
<dbReference type="PROSITE" id="PS50894">
    <property type="entry name" value="HPT"/>
    <property type="match status" value="1"/>
</dbReference>
<dbReference type="STRING" id="1123243.SAMN02745190_01122"/>
<dbReference type="Pfam" id="PF00497">
    <property type="entry name" value="SBP_bac_3"/>
    <property type="match status" value="1"/>
</dbReference>
<dbReference type="InterPro" id="IPR008207">
    <property type="entry name" value="Sig_transdc_His_kin_Hpt_dom"/>
</dbReference>
<dbReference type="InterPro" id="IPR005467">
    <property type="entry name" value="His_kinase_dom"/>
</dbReference>
<evidence type="ECO:0000256" key="7">
    <source>
        <dbReference type="ARBA" id="ARBA00022692"/>
    </source>
</evidence>
<dbReference type="Pfam" id="PF00512">
    <property type="entry name" value="HisKA"/>
    <property type="match status" value="1"/>
</dbReference>
<keyword evidence="8" id="KW-0547">Nucleotide-binding</keyword>
<evidence type="ECO:0000256" key="2">
    <source>
        <dbReference type="ARBA" id="ARBA00004651"/>
    </source>
</evidence>
<dbReference type="SMART" id="SM00062">
    <property type="entry name" value="PBPb"/>
    <property type="match status" value="2"/>
</dbReference>
<evidence type="ECO:0000256" key="1">
    <source>
        <dbReference type="ARBA" id="ARBA00000085"/>
    </source>
</evidence>
<evidence type="ECO:0000256" key="10">
    <source>
        <dbReference type="ARBA" id="ARBA00022840"/>
    </source>
</evidence>
<name>A0A1M4W7K3_9FIRM</name>
<keyword evidence="5" id="KW-1003">Cell membrane</keyword>
<keyword evidence="7 18" id="KW-0812">Transmembrane</keyword>
<dbReference type="InterPro" id="IPR011006">
    <property type="entry name" value="CheY-like_superfamily"/>
</dbReference>
<dbReference type="GO" id="GO:0005524">
    <property type="term" value="F:ATP binding"/>
    <property type="evidence" value="ECO:0007669"/>
    <property type="project" value="UniProtKB-KW"/>
</dbReference>
<feature type="chain" id="PRO_5012770364" description="Circadian input-output histidine kinase CikA" evidence="19">
    <location>
        <begin position="25"/>
        <end position="1171"/>
    </location>
</feature>
<dbReference type="Gene3D" id="1.20.120.160">
    <property type="entry name" value="HPT domain"/>
    <property type="match status" value="1"/>
</dbReference>
<evidence type="ECO:0000256" key="12">
    <source>
        <dbReference type="ARBA" id="ARBA00023012"/>
    </source>
</evidence>
<dbReference type="SUPFAM" id="SSF47384">
    <property type="entry name" value="Homodimeric domain of signal transducing histidine kinase"/>
    <property type="match status" value="1"/>
</dbReference>
<evidence type="ECO:0000256" key="5">
    <source>
        <dbReference type="ARBA" id="ARBA00022475"/>
    </source>
</evidence>
<dbReference type="Pfam" id="PF02518">
    <property type="entry name" value="HATPase_c"/>
    <property type="match status" value="1"/>
</dbReference>
<organism evidence="23 24">
    <name type="scientific">Schwartzia succinivorans DSM 10502</name>
    <dbReference type="NCBI Taxonomy" id="1123243"/>
    <lineage>
        <taxon>Bacteria</taxon>
        <taxon>Bacillati</taxon>
        <taxon>Bacillota</taxon>
        <taxon>Negativicutes</taxon>
        <taxon>Selenomonadales</taxon>
        <taxon>Selenomonadaceae</taxon>
        <taxon>Schwartzia</taxon>
    </lineage>
</organism>
<keyword evidence="6 16" id="KW-0597">Phosphoprotein</keyword>
<dbReference type="Gene3D" id="1.10.287.130">
    <property type="match status" value="1"/>
</dbReference>
<dbReference type="Proteomes" id="UP000184404">
    <property type="component" value="Unassembled WGS sequence"/>
</dbReference>
<dbReference type="SMART" id="SM00387">
    <property type="entry name" value="HATPase_c"/>
    <property type="match status" value="1"/>
</dbReference>
<dbReference type="EMBL" id="FQUG01000004">
    <property type="protein sequence ID" value="SHE76952.1"/>
    <property type="molecule type" value="Genomic_DNA"/>
</dbReference>
<dbReference type="CDD" id="cd00082">
    <property type="entry name" value="HisKA"/>
    <property type="match status" value="1"/>
</dbReference>
<dbReference type="SUPFAM" id="SSF53850">
    <property type="entry name" value="Periplasmic binding protein-like II"/>
    <property type="match status" value="2"/>
</dbReference>
<dbReference type="PANTHER" id="PTHR45339">
    <property type="entry name" value="HYBRID SIGNAL TRANSDUCTION HISTIDINE KINASE J"/>
    <property type="match status" value="1"/>
</dbReference>
<proteinExistence type="inferred from homology"/>
<dbReference type="InterPro" id="IPR001789">
    <property type="entry name" value="Sig_transdc_resp-reg_receiver"/>
</dbReference>
<keyword evidence="12" id="KW-0902">Two-component regulatory system</keyword>
<protein>
    <recommendedName>
        <fullName evidence="14">Circadian input-output histidine kinase CikA</fullName>
        <ecNumber evidence="4">2.7.13.3</ecNumber>
    </recommendedName>
</protein>
<comment type="similarity">
    <text evidence="3">In the N-terminal section; belongs to the phytochrome family.</text>
</comment>
<dbReference type="InterPro" id="IPR036641">
    <property type="entry name" value="HPT_dom_sf"/>
</dbReference>